<evidence type="ECO:0000313" key="7">
    <source>
        <dbReference type="Proteomes" id="UP000250744"/>
    </source>
</evidence>
<feature type="domain" description="PAS" evidence="2">
    <location>
        <begin position="378"/>
        <end position="423"/>
    </location>
</feature>
<evidence type="ECO:0008006" key="8">
    <source>
        <dbReference type="Google" id="ProtNLM"/>
    </source>
</evidence>
<dbReference type="CDD" id="cd01949">
    <property type="entry name" value="GGDEF"/>
    <property type="match status" value="1"/>
</dbReference>
<keyword evidence="1" id="KW-1133">Transmembrane helix</keyword>
<feature type="domain" description="GGDEF" evidence="5">
    <location>
        <begin position="535"/>
        <end position="674"/>
    </location>
</feature>
<dbReference type="Pfam" id="PF12974">
    <property type="entry name" value="Phosphonate-bd"/>
    <property type="match status" value="1"/>
</dbReference>
<dbReference type="SUPFAM" id="SSF53850">
    <property type="entry name" value="Periplasmic binding protein-like II"/>
    <property type="match status" value="1"/>
</dbReference>
<feature type="domain" description="EAL" evidence="4">
    <location>
        <begin position="683"/>
        <end position="933"/>
    </location>
</feature>
<dbReference type="InterPro" id="IPR001610">
    <property type="entry name" value="PAC"/>
</dbReference>
<dbReference type="InterPro" id="IPR035965">
    <property type="entry name" value="PAS-like_dom_sf"/>
</dbReference>
<dbReference type="NCBIfam" id="TIGR00254">
    <property type="entry name" value="GGDEF"/>
    <property type="match status" value="1"/>
</dbReference>
<dbReference type="InterPro" id="IPR035919">
    <property type="entry name" value="EAL_sf"/>
</dbReference>
<evidence type="ECO:0000256" key="1">
    <source>
        <dbReference type="SAM" id="Phobius"/>
    </source>
</evidence>
<dbReference type="AlphaFoldDB" id="A0A364NQP9"/>
<dbReference type="EMBL" id="QKRX01000002">
    <property type="protein sequence ID" value="RAU19401.1"/>
    <property type="molecule type" value="Genomic_DNA"/>
</dbReference>
<dbReference type="SUPFAM" id="SSF55073">
    <property type="entry name" value="Nucleotide cyclase"/>
    <property type="match status" value="1"/>
</dbReference>
<evidence type="ECO:0000313" key="6">
    <source>
        <dbReference type="EMBL" id="RAU19401.1"/>
    </source>
</evidence>
<dbReference type="PROSITE" id="PS50113">
    <property type="entry name" value="PAC"/>
    <property type="match status" value="1"/>
</dbReference>
<dbReference type="Pfam" id="PF00990">
    <property type="entry name" value="GGDEF"/>
    <property type="match status" value="1"/>
</dbReference>
<gene>
    <name evidence="6" type="ORF">DN062_03860</name>
</gene>
<dbReference type="InterPro" id="IPR000014">
    <property type="entry name" value="PAS"/>
</dbReference>
<dbReference type="Gene3D" id="3.20.20.450">
    <property type="entry name" value="EAL domain"/>
    <property type="match status" value="1"/>
</dbReference>
<dbReference type="SUPFAM" id="SSF141868">
    <property type="entry name" value="EAL domain-like"/>
    <property type="match status" value="1"/>
</dbReference>
<dbReference type="InterPro" id="IPR052155">
    <property type="entry name" value="Biofilm_reg_signaling"/>
</dbReference>
<feature type="transmembrane region" description="Helical" evidence="1">
    <location>
        <begin position="339"/>
        <end position="360"/>
    </location>
</feature>
<dbReference type="SMART" id="SM00086">
    <property type="entry name" value="PAC"/>
    <property type="match status" value="1"/>
</dbReference>
<dbReference type="OrthoDB" id="9176779at2"/>
<dbReference type="SMART" id="SM00267">
    <property type="entry name" value="GGDEF"/>
    <property type="match status" value="1"/>
</dbReference>
<proteinExistence type="predicted"/>
<dbReference type="CDD" id="cd00130">
    <property type="entry name" value="PAS"/>
    <property type="match status" value="1"/>
</dbReference>
<dbReference type="SMART" id="SM00091">
    <property type="entry name" value="PAS"/>
    <property type="match status" value="1"/>
</dbReference>
<evidence type="ECO:0000259" key="4">
    <source>
        <dbReference type="PROSITE" id="PS50883"/>
    </source>
</evidence>
<protein>
    <recommendedName>
        <fullName evidence="8">Diguanylate cyclase</fullName>
    </recommendedName>
</protein>
<organism evidence="6 7">
    <name type="scientific">Nitrincola tibetensis</name>
    <dbReference type="NCBI Taxonomy" id="2219697"/>
    <lineage>
        <taxon>Bacteria</taxon>
        <taxon>Pseudomonadati</taxon>
        <taxon>Pseudomonadota</taxon>
        <taxon>Gammaproteobacteria</taxon>
        <taxon>Oceanospirillales</taxon>
        <taxon>Oceanospirillaceae</taxon>
        <taxon>Nitrincola</taxon>
    </lineage>
</organism>
<dbReference type="InterPro" id="IPR000160">
    <property type="entry name" value="GGDEF_dom"/>
</dbReference>
<dbReference type="Gene3D" id="3.40.190.10">
    <property type="entry name" value="Periplasmic binding protein-like II"/>
    <property type="match status" value="2"/>
</dbReference>
<evidence type="ECO:0000259" key="5">
    <source>
        <dbReference type="PROSITE" id="PS50887"/>
    </source>
</evidence>
<dbReference type="CDD" id="cd01948">
    <property type="entry name" value="EAL"/>
    <property type="match status" value="1"/>
</dbReference>
<dbReference type="Gene3D" id="3.30.450.20">
    <property type="entry name" value="PAS domain"/>
    <property type="match status" value="1"/>
</dbReference>
<dbReference type="InterPro" id="IPR029787">
    <property type="entry name" value="Nucleotide_cyclase"/>
</dbReference>
<dbReference type="Proteomes" id="UP000250744">
    <property type="component" value="Unassembled WGS sequence"/>
</dbReference>
<dbReference type="Pfam" id="PF00563">
    <property type="entry name" value="EAL"/>
    <property type="match status" value="1"/>
</dbReference>
<dbReference type="PROSITE" id="PS50887">
    <property type="entry name" value="GGDEF"/>
    <property type="match status" value="1"/>
</dbReference>
<dbReference type="PANTHER" id="PTHR44757:SF2">
    <property type="entry name" value="BIOFILM ARCHITECTURE MAINTENANCE PROTEIN MBAA"/>
    <property type="match status" value="1"/>
</dbReference>
<dbReference type="SUPFAM" id="SSF55785">
    <property type="entry name" value="PYP-like sensor domain (PAS domain)"/>
    <property type="match status" value="1"/>
</dbReference>
<dbReference type="SMART" id="SM00052">
    <property type="entry name" value="EAL"/>
    <property type="match status" value="1"/>
</dbReference>
<feature type="domain" description="PAC" evidence="3">
    <location>
        <begin position="451"/>
        <end position="503"/>
    </location>
</feature>
<evidence type="ECO:0000259" key="2">
    <source>
        <dbReference type="PROSITE" id="PS50112"/>
    </source>
</evidence>
<dbReference type="PROSITE" id="PS50112">
    <property type="entry name" value="PAS"/>
    <property type="match status" value="1"/>
</dbReference>
<dbReference type="PROSITE" id="PS50883">
    <property type="entry name" value="EAL"/>
    <property type="match status" value="1"/>
</dbReference>
<reference evidence="6 7" key="1">
    <citation type="submission" date="2018-06" db="EMBL/GenBank/DDBJ databases">
        <title>Nitrincola tibetense sp. nov., isolated from Lake XuguoCo on Tibetan Plateau.</title>
        <authorList>
            <person name="Xing P."/>
        </authorList>
    </citation>
    <scope>NUCLEOTIDE SEQUENCE [LARGE SCALE GENOMIC DNA]</scope>
    <source>
        <strain evidence="7">xg18</strain>
    </source>
</reference>
<dbReference type="NCBIfam" id="TIGR00229">
    <property type="entry name" value="sensory_box"/>
    <property type="match status" value="1"/>
</dbReference>
<dbReference type="PANTHER" id="PTHR44757">
    <property type="entry name" value="DIGUANYLATE CYCLASE DGCP"/>
    <property type="match status" value="1"/>
</dbReference>
<dbReference type="Gene3D" id="3.30.70.270">
    <property type="match status" value="1"/>
</dbReference>
<name>A0A364NQP9_9GAMM</name>
<sequence>MKLRLLDVIGWWRMRRLRLGSFLRLTCVSVCLHTNAVTAELSSNLNKPQREHVITVLAFNELLETKSRWAPLADYLHAQLPTERFRVEAAHYDALEEIVESGESDFIFTQPSHYVYLSYHRNLSYPLVSLVNNESGRDADLFGGVIFTRMNHPRIQQLSDLKGHVVAVSSTSSLGGYQVQLAELVQQGIKADELKLLITGQPQKRVVEAVLSGDADAGFVRTGVLERLVQQGDLTSTQLRLLDARIQPDFPLLISTALYPEWPLVAMPHVDALLMRQVASALLSMPHHGEMAQAMSIAGFSFPQDYRVVDQLLQTLALPPFDEIRPLTLHDVFQQWKQMIFLAIAGAGAALLVLIFWLVIRNRELVSIQSQLQYSARELNKLNMAVEQSPENIIITDLNGRIEYVNRSFTENTGYSIDDVEGKRTSLLKSEKTAAATYASLWSQLSKGEVWRGEFVNRRRDGSHYTTQAIVAPVREDDGKITRYLALEQDVTELRQAEARLHHLAYYDALTGLPNRSLLTDRLRQMIVASDRNRRAHALLLLNFDRFKTINDARGTAAGDALLRAFALRVGKLMRDSDTLARMSADEFAILLPDLKGQDEQASRQALRISERIHYSLKELVLIQGESYTLEVSMGVTLFPEAESESVEDVLRRANMALHQAKAAGGNQTLFFETDMGSVAASNFRVESELRQAISQEQLRLYIQPQVSQNRQIRGAEVLVRWQHPQRGLILPGQFIPVAEESDLIVELGEWVLGESCKLLRQLQDRQQQLRLSVNLSVRHFRKRNFVDWMKALIQETGIDPSGLTLEITEGLFIDNLEDVIAKMNVLTELGIWFSIDDFGTGYSSLAYLANLPVHELKIDQSFVRRAPEDERAAALVETILVVASRMQMDVVAEGVETEAQADFLLSHSTQIISQGYLYGYPQPAEVLMDQLN</sequence>
<dbReference type="Pfam" id="PF13426">
    <property type="entry name" value="PAS_9"/>
    <property type="match status" value="1"/>
</dbReference>
<keyword evidence="1" id="KW-0472">Membrane</keyword>
<dbReference type="InterPro" id="IPR043128">
    <property type="entry name" value="Rev_trsase/Diguanyl_cyclase"/>
</dbReference>
<keyword evidence="1" id="KW-0812">Transmembrane</keyword>
<comment type="caution">
    <text evidence="6">The sequence shown here is derived from an EMBL/GenBank/DDBJ whole genome shotgun (WGS) entry which is preliminary data.</text>
</comment>
<dbReference type="InterPro" id="IPR001633">
    <property type="entry name" value="EAL_dom"/>
</dbReference>
<keyword evidence="7" id="KW-1185">Reference proteome</keyword>
<dbReference type="InterPro" id="IPR000700">
    <property type="entry name" value="PAS-assoc_C"/>
</dbReference>
<evidence type="ECO:0000259" key="3">
    <source>
        <dbReference type="PROSITE" id="PS50113"/>
    </source>
</evidence>
<accession>A0A364NQP9</accession>